<evidence type="ECO:0000313" key="2">
    <source>
        <dbReference type="EMBL" id="VDO71591.1"/>
    </source>
</evidence>
<dbReference type="PANTHER" id="PTHR12121:SF34">
    <property type="entry name" value="PROTEIN ANGEL"/>
    <property type="match status" value="1"/>
</dbReference>
<evidence type="ECO:0000313" key="3">
    <source>
        <dbReference type="Proteomes" id="UP000050761"/>
    </source>
</evidence>
<proteinExistence type="predicted"/>
<dbReference type="EMBL" id="UZAH01025848">
    <property type="protein sequence ID" value="VDO71591.1"/>
    <property type="molecule type" value="Genomic_DNA"/>
</dbReference>
<protein>
    <submittedName>
        <fullName evidence="4">Endo/exonuclease/phosphatase domain-containing protein</fullName>
    </submittedName>
</protein>
<organism evidence="2">
    <name type="scientific">Heligmosomoides polygyrus</name>
    <name type="common">Parasitic roundworm</name>
    <dbReference type="NCBI Taxonomy" id="6339"/>
    <lineage>
        <taxon>Eukaryota</taxon>
        <taxon>Metazoa</taxon>
        <taxon>Ecdysozoa</taxon>
        <taxon>Nematoda</taxon>
        <taxon>Chromadorea</taxon>
        <taxon>Rhabditida</taxon>
        <taxon>Rhabditina</taxon>
        <taxon>Rhabditomorpha</taxon>
        <taxon>Strongyloidea</taxon>
        <taxon>Heligmosomidae</taxon>
        <taxon>Heligmosomoides</taxon>
    </lineage>
</organism>
<gene>
    <name evidence="2" type="ORF">HPBE_LOCUS7283</name>
</gene>
<feature type="domain" description="Endonuclease/exonuclease/phosphatase" evidence="1">
    <location>
        <begin position="39"/>
        <end position="241"/>
    </location>
</feature>
<accession>A0A3P7XBW5</accession>
<dbReference type="OrthoDB" id="10253982at2759"/>
<reference evidence="4" key="2">
    <citation type="submission" date="2019-09" db="UniProtKB">
        <authorList>
            <consortium name="WormBaseParasite"/>
        </authorList>
    </citation>
    <scope>IDENTIFICATION</scope>
</reference>
<evidence type="ECO:0000313" key="4">
    <source>
        <dbReference type="WBParaSite" id="HPBE_0000728201-mRNA-1"/>
    </source>
</evidence>
<name>A0A3P7XBW5_HELPZ</name>
<dbReference type="SUPFAM" id="SSF56219">
    <property type="entry name" value="DNase I-like"/>
    <property type="match status" value="1"/>
</dbReference>
<dbReference type="Gene3D" id="3.60.10.10">
    <property type="entry name" value="Endonuclease/exonuclease/phosphatase"/>
    <property type="match status" value="1"/>
</dbReference>
<dbReference type="InterPro" id="IPR036691">
    <property type="entry name" value="Endo/exonu/phosph_ase_sf"/>
</dbReference>
<dbReference type="Proteomes" id="UP000050761">
    <property type="component" value="Unassembled WGS sequence"/>
</dbReference>
<evidence type="ECO:0000259" key="1">
    <source>
        <dbReference type="Pfam" id="PF03372"/>
    </source>
</evidence>
<dbReference type="Pfam" id="PF03372">
    <property type="entry name" value="Exo_endo_phos"/>
    <property type="match status" value="1"/>
</dbReference>
<dbReference type="InterPro" id="IPR005135">
    <property type="entry name" value="Endo/exonuclease/phosphatase"/>
</dbReference>
<keyword evidence="3" id="KW-1185">Reference proteome</keyword>
<dbReference type="PANTHER" id="PTHR12121">
    <property type="entry name" value="CARBON CATABOLITE REPRESSOR PROTEIN 4"/>
    <property type="match status" value="1"/>
</dbReference>
<dbReference type="WBParaSite" id="HPBE_0000728201-mRNA-1">
    <property type="protein sequence ID" value="HPBE_0000728201-mRNA-1"/>
    <property type="gene ID" value="HPBE_0000728201"/>
</dbReference>
<dbReference type="GO" id="GO:0000175">
    <property type="term" value="F:3'-5'-RNA exonuclease activity"/>
    <property type="evidence" value="ECO:0007669"/>
    <property type="project" value="TreeGrafter"/>
</dbReference>
<reference evidence="2 3" key="1">
    <citation type="submission" date="2018-11" db="EMBL/GenBank/DDBJ databases">
        <authorList>
            <consortium name="Pathogen Informatics"/>
        </authorList>
    </citation>
    <scope>NUCLEOTIDE SEQUENCE [LARGE SCALE GENOMIC DNA]</scope>
</reference>
<sequence>MEFRVCCYNVLCQLTTLKTSYLYGHLRGDDRALRWEHRWPLLEEELIRLNADIYGLQEVQFDHYDTCFRASMSRVGYVSFYKKRTGVMYDGCAVFVRRTKFDVVSYRVVEYFVAANSSMDRDQIGQILRLRCKKTGQELVYANTHLIYNSARGDIKIGQLAMLFANINDELSKSPCPLIINGDFNIEPMSYVYTYISESSVYLRGLPRNELSGQGERGGPCVQADNILPSSANIGRNSVFVSEKSPQEAVAKDFFTHPFRLASVYHHFSEHGEKEVSTFHKQVANPDFIFYSVEKKKTVDTSTQVFESKELHLLRRLSLPGLATVGTLGPWPNLYVPSDHIPLVADFVLTKAR</sequence>
<dbReference type="InterPro" id="IPR050410">
    <property type="entry name" value="CCR4/nocturin_mRNA_transcr"/>
</dbReference>
<dbReference type="AlphaFoldDB" id="A0A3P7XBW5"/>